<proteinExistence type="predicted"/>
<dbReference type="PANTHER" id="PTHR31367:SF5">
    <property type="entry name" value="CYTOSOLIC 5'-NUCLEOTIDASE 1A"/>
    <property type="match status" value="1"/>
</dbReference>
<dbReference type="EMBL" id="QQOH01000003">
    <property type="protein sequence ID" value="RDE19883.1"/>
    <property type="molecule type" value="Genomic_DNA"/>
</dbReference>
<evidence type="ECO:0000313" key="2">
    <source>
        <dbReference type="Proteomes" id="UP000253769"/>
    </source>
</evidence>
<organism evidence="1 2">
    <name type="scientific">Motiliproteus coralliicola</name>
    <dbReference type="NCBI Taxonomy" id="2283196"/>
    <lineage>
        <taxon>Bacteria</taxon>
        <taxon>Pseudomonadati</taxon>
        <taxon>Pseudomonadota</taxon>
        <taxon>Gammaproteobacteria</taxon>
        <taxon>Oceanospirillales</taxon>
        <taxon>Oceanospirillaceae</taxon>
        <taxon>Motiliproteus</taxon>
    </lineage>
</organism>
<dbReference type="RefSeq" id="WP_114696227.1">
    <property type="nucleotide sequence ID" value="NZ_QQOH01000003.1"/>
</dbReference>
<name>A0A369WF05_9GAMM</name>
<dbReference type="Proteomes" id="UP000253769">
    <property type="component" value="Unassembled WGS sequence"/>
</dbReference>
<reference evidence="1 2" key="1">
    <citation type="submission" date="2018-07" db="EMBL/GenBank/DDBJ databases">
        <title>Motiliproteus coralliicola sp. nov., a bacterium isolated from Coral.</title>
        <authorList>
            <person name="Wang G."/>
        </authorList>
    </citation>
    <scope>NUCLEOTIDE SEQUENCE [LARGE SCALE GENOMIC DNA]</scope>
    <source>
        <strain evidence="1 2">C34</strain>
    </source>
</reference>
<sequence length="307" mass="34416">MPYDIENRLVVGLASSALFDLQHSDAVFREKGERAYRVYQREHQDQPLEPGVAFPFVRRLLALNTLDPANPPVEVVLLSHNDPDTGLRVFNSIEHYGLGIQRAVFQQGRSPHEFIPAFNISLFLSANEADVQQAMSLGLPAGLVLDSHTADDPADDELRLAFDFDGVLADDESEQVYQQGDLEQFQQHEKARADIPHNPGPLKDFLAKIAKIQQLEQEQAESDENYRPRLRLAIVTARSAPAHARVIKTMRSWDLMVNDAFFLGGVEKRRVLEVWAPHIFFDDQRGHLDAAAGVSPSVHIPFGIANQ</sequence>
<dbReference type="AlphaFoldDB" id="A0A369WF05"/>
<comment type="caution">
    <text evidence="1">The sequence shown here is derived from an EMBL/GenBank/DDBJ whole genome shotgun (WGS) entry which is preliminary data.</text>
</comment>
<dbReference type="GO" id="GO:0008253">
    <property type="term" value="F:5'-nucleotidase activity"/>
    <property type="evidence" value="ECO:0007669"/>
    <property type="project" value="InterPro"/>
</dbReference>
<dbReference type="GO" id="GO:0009117">
    <property type="term" value="P:nucleotide metabolic process"/>
    <property type="evidence" value="ECO:0007669"/>
    <property type="project" value="InterPro"/>
</dbReference>
<dbReference type="Pfam" id="PF06189">
    <property type="entry name" value="5-nucleotidase"/>
    <property type="match status" value="1"/>
</dbReference>
<dbReference type="OrthoDB" id="9778569at2"/>
<dbReference type="GO" id="GO:0000166">
    <property type="term" value="F:nucleotide binding"/>
    <property type="evidence" value="ECO:0007669"/>
    <property type="project" value="InterPro"/>
</dbReference>
<keyword evidence="2" id="KW-1185">Reference proteome</keyword>
<evidence type="ECO:0000313" key="1">
    <source>
        <dbReference type="EMBL" id="RDE19883.1"/>
    </source>
</evidence>
<dbReference type="InterPro" id="IPR010394">
    <property type="entry name" value="5-nucleotidase"/>
</dbReference>
<dbReference type="GO" id="GO:0005737">
    <property type="term" value="C:cytoplasm"/>
    <property type="evidence" value="ECO:0007669"/>
    <property type="project" value="InterPro"/>
</dbReference>
<dbReference type="GO" id="GO:0000287">
    <property type="term" value="F:magnesium ion binding"/>
    <property type="evidence" value="ECO:0007669"/>
    <property type="project" value="InterPro"/>
</dbReference>
<dbReference type="PANTHER" id="PTHR31367">
    <property type="entry name" value="CYTOSOLIC 5'-NUCLEOTIDASE 1 FAMILY MEMBER"/>
    <property type="match status" value="1"/>
</dbReference>
<protein>
    <submittedName>
        <fullName evidence="1">5'-nucleotidase</fullName>
    </submittedName>
</protein>
<gene>
    <name evidence="1" type="ORF">DV711_13520</name>
</gene>
<accession>A0A369WF05</accession>